<dbReference type="EMBL" id="JAPQFJ010000006">
    <property type="protein sequence ID" value="MCY6958530.1"/>
    <property type="molecule type" value="Genomic_DNA"/>
</dbReference>
<dbReference type="PROSITE" id="PS51379">
    <property type="entry name" value="4FE4S_FER_2"/>
    <property type="match status" value="2"/>
</dbReference>
<keyword evidence="1" id="KW-0813">Transport</keyword>
<gene>
    <name evidence="9" type="ORF">OW729_07935</name>
</gene>
<keyword evidence="7" id="KW-1133">Transmembrane helix</keyword>
<evidence type="ECO:0000256" key="7">
    <source>
        <dbReference type="SAM" id="Phobius"/>
    </source>
</evidence>
<keyword evidence="5" id="KW-0408">Iron</keyword>
<evidence type="ECO:0000256" key="3">
    <source>
        <dbReference type="ARBA" id="ARBA00022723"/>
    </source>
</evidence>
<dbReference type="Pfam" id="PF00037">
    <property type="entry name" value="Fer4"/>
    <property type="match status" value="2"/>
</dbReference>
<dbReference type="PANTHER" id="PTHR30176">
    <property type="entry name" value="FERREDOXIN-TYPE PROTEIN NAPH"/>
    <property type="match status" value="1"/>
</dbReference>
<feature type="transmembrane region" description="Helical" evidence="7">
    <location>
        <begin position="72"/>
        <end position="98"/>
    </location>
</feature>
<dbReference type="SUPFAM" id="SSF54862">
    <property type="entry name" value="4Fe-4S ferredoxins"/>
    <property type="match status" value="1"/>
</dbReference>
<evidence type="ECO:0000256" key="1">
    <source>
        <dbReference type="ARBA" id="ARBA00022448"/>
    </source>
</evidence>
<keyword evidence="7" id="KW-0812">Transmembrane</keyword>
<evidence type="ECO:0000256" key="2">
    <source>
        <dbReference type="ARBA" id="ARBA00022485"/>
    </source>
</evidence>
<keyword evidence="2" id="KW-0004">4Fe-4S</keyword>
<keyword evidence="10" id="KW-1185">Reference proteome</keyword>
<keyword evidence="6" id="KW-0411">Iron-sulfur</keyword>
<dbReference type="RefSeq" id="WP_268060942.1">
    <property type="nucleotide sequence ID" value="NZ_JAPQFJ010000006.1"/>
</dbReference>
<evidence type="ECO:0000256" key="4">
    <source>
        <dbReference type="ARBA" id="ARBA00022982"/>
    </source>
</evidence>
<feature type="transmembrane region" description="Helical" evidence="7">
    <location>
        <begin position="119"/>
        <end position="137"/>
    </location>
</feature>
<dbReference type="InterPro" id="IPR017896">
    <property type="entry name" value="4Fe4S_Fe-S-bd"/>
</dbReference>
<feature type="transmembrane region" description="Helical" evidence="7">
    <location>
        <begin position="173"/>
        <end position="196"/>
    </location>
</feature>
<dbReference type="Pfam" id="PF12801">
    <property type="entry name" value="Fer4_5"/>
    <property type="match status" value="2"/>
</dbReference>
<evidence type="ECO:0000256" key="6">
    <source>
        <dbReference type="ARBA" id="ARBA00023014"/>
    </source>
</evidence>
<reference evidence="9" key="1">
    <citation type="submission" date="2022-12" db="EMBL/GenBank/DDBJ databases">
        <title>Clostridium sp. nov., isolated from industrial wastewater.</title>
        <authorList>
            <person name="Jiayan W."/>
        </authorList>
    </citation>
    <scope>NUCLEOTIDE SEQUENCE</scope>
    <source>
        <strain evidence="9">ZC22-4</strain>
    </source>
</reference>
<keyword evidence="4" id="KW-0249">Electron transport</keyword>
<protein>
    <submittedName>
        <fullName evidence="9">4Fe-4S binding protein</fullName>
    </submittedName>
</protein>
<dbReference type="PROSITE" id="PS00198">
    <property type="entry name" value="4FE4S_FER_1"/>
    <property type="match status" value="1"/>
</dbReference>
<keyword evidence="3" id="KW-0479">Metal-binding</keyword>
<evidence type="ECO:0000313" key="9">
    <source>
        <dbReference type="EMBL" id="MCY6958530.1"/>
    </source>
</evidence>
<dbReference type="Gene3D" id="3.30.70.20">
    <property type="match status" value="1"/>
</dbReference>
<evidence type="ECO:0000259" key="8">
    <source>
        <dbReference type="PROSITE" id="PS51379"/>
    </source>
</evidence>
<feature type="domain" description="4Fe-4S ferredoxin-type" evidence="8">
    <location>
        <begin position="219"/>
        <end position="248"/>
    </location>
</feature>
<evidence type="ECO:0000256" key="5">
    <source>
        <dbReference type="ARBA" id="ARBA00023004"/>
    </source>
</evidence>
<name>A0ABT4D892_9CLOT</name>
<sequence>MAKVNRKIIQIISTLITNANIKGVMGYGIYKGPLKKSCVPGLNCYSCPLAVSSCPIGSIQAILGSAKYKFSFYILGILMLIGVVLGRVVCGFLCPFGLVQEFLNKIRTPKFKLPNWTKYIKYVVLIIFVILLPILWANELGMGDPTFCKYICPAGMLEGGIPLVLMNNSLRSIVGFLFKWKMAILIFTIILSIYTFRPFCKAICPLGAIYSFFNPISIYKLEIDKDKCIYCKKCSEVCGMGVEVYKSPNSLECIRCGECKTVCPTKAIKTAIKL</sequence>
<accession>A0ABT4D892</accession>
<dbReference type="Proteomes" id="UP001144612">
    <property type="component" value="Unassembled WGS sequence"/>
</dbReference>
<proteinExistence type="predicted"/>
<feature type="domain" description="4Fe-4S ferredoxin-type" evidence="8">
    <location>
        <begin position="249"/>
        <end position="273"/>
    </location>
</feature>
<comment type="caution">
    <text evidence="9">The sequence shown here is derived from an EMBL/GenBank/DDBJ whole genome shotgun (WGS) entry which is preliminary data.</text>
</comment>
<organism evidence="9 10">
    <name type="scientific">Clostridium brassicae</name>
    <dbReference type="NCBI Taxonomy" id="2999072"/>
    <lineage>
        <taxon>Bacteria</taxon>
        <taxon>Bacillati</taxon>
        <taxon>Bacillota</taxon>
        <taxon>Clostridia</taxon>
        <taxon>Eubacteriales</taxon>
        <taxon>Clostridiaceae</taxon>
        <taxon>Clostridium</taxon>
    </lineage>
</organism>
<dbReference type="InterPro" id="IPR017900">
    <property type="entry name" value="4Fe4S_Fe_S_CS"/>
</dbReference>
<dbReference type="InterPro" id="IPR051684">
    <property type="entry name" value="Electron_Trans/Redox"/>
</dbReference>
<evidence type="ECO:0000313" key="10">
    <source>
        <dbReference type="Proteomes" id="UP001144612"/>
    </source>
</evidence>
<dbReference type="PANTHER" id="PTHR30176:SF3">
    <property type="entry name" value="FERREDOXIN-TYPE PROTEIN NAPH"/>
    <property type="match status" value="1"/>
</dbReference>
<keyword evidence="7" id="KW-0472">Membrane</keyword>